<feature type="compositionally biased region" description="Basic and acidic residues" evidence="1">
    <location>
        <begin position="63"/>
        <end position="85"/>
    </location>
</feature>
<proteinExistence type="predicted"/>
<evidence type="ECO:0000313" key="2">
    <source>
        <dbReference type="EMBL" id="KDR74717.1"/>
    </source>
</evidence>
<protein>
    <recommendedName>
        <fullName evidence="4">BZIP domain-containing protein</fullName>
    </recommendedName>
</protein>
<dbReference type="AlphaFoldDB" id="A0A067SXC9"/>
<gene>
    <name evidence="2" type="ORF">GALMADRAFT_141063</name>
</gene>
<evidence type="ECO:0000313" key="3">
    <source>
        <dbReference type="Proteomes" id="UP000027222"/>
    </source>
</evidence>
<organism evidence="2 3">
    <name type="scientific">Galerina marginata (strain CBS 339.88)</name>
    <dbReference type="NCBI Taxonomy" id="685588"/>
    <lineage>
        <taxon>Eukaryota</taxon>
        <taxon>Fungi</taxon>
        <taxon>Dikarya</taxon>
        <taxon>Basidiomycota</taxon>
        <taxon>Agaricomycotina</taxon>
        <taxon>Agaricomycetes</taxon>
        <taxon>Agaricomycetidae</taxon>
        <taxon>Agaricales</taxon>
        <taxon>Agaricineae</taxon>
        <taxon>Strophariaceae</taxon>
        <taxon>Galerina</taxon>
    </lineage>
</organism>
<evidence type="ECO:0008006" key="4">
    <source>
        <dbReference type="Google" id="ProtNLM"/>
    </source>
</evidence>
<dbReference type="HOGENOM" id="CLU_161500_0_0_1"/>
<feature type="region of interest" description="Disordered" evidence="1">
    <location>
        <begin position="60"/>
        <end position="85"/>
    </location>
</feature>
<dbReference type="OrthoDB" id="3062683at2759"/>
<reference evidence="3" key="1">
    <citation type="journal article" date="2014" name="Proc. Natl. Acad. Sci. U.S.A.">
        <title>Extensive sampling of basidiomycete genomes demonstrates inadequacy of the white-rot/brown-rot paradigm for wood decay fungi.</title>
        <authorList>
            <person name="Riley R."/>
            <person name="Salamov A.A."/>
            <person name="Brown D.W."/>
            <person name="Nagy L.G."/>
            <person name="Floudas D."/>
            <person name="Held B.W."/>
            <person name="Levasseur A."/>
            <person name="Lombard V."/>
            <person name="Morin E."/>
            <person name="Otillar R."/>
            <person name="Lindquist E.A."/>
            <person name="Sun H."/>
            <person name="LaButti K.M."/>
            <person name="Schmutz J."/>
            <person name="Jabbour D."/>
            <person name="Luo H."/>
            <person name="Baker S.E."/>
            <person name="Pisabarro A.G."/>
            <person name="Walton J.D."/>
            <person name="Blanchette R.A."/>
            <person name="Henrissat B."/>
            <person name="Martin F."/>
            <person name="Cullen D."/>
            <person name="Hibbett D.S."/>
            <person name="Grigoriev I.V."/>
        </authorList>
    </citation>
    <scope>NUCLEOTIDE SEQUENCE [LARGE SCALE GENOMIC DNA]</scope>
    <source>
        <strain evidence="3">CBS 339.88</strain>
    </source>
</reference>
<dbReference type="Proteomes" id="UP000027222">
    <property type="component" value="Unassembled WGS sequence"/>
</dbReference>
<dbReference type="EMBL" id="KL142382">
    <property type="protein sequence ID" value="KDR74717.1"/>
    <property type="molecule type" value="Genomic_DNA"/>
</dbReference>
<sequence>MAVKKETTKDALRKRKREYYLANIEKERERARSRARRWSLLWFLDALFCLNFGRINASATPEELNRRKAQHREAQARYRDKNRQKLKDYAWQRRLEKKRHSGQADDEDEYQRLMAMELDDA</sequence>
<keyword evidence="3" id="KW-1185">Reference proteome</keyword>
<name>A0A067SXC9_GALM3</name>
<accession>A0A067SXC9</accession>
<evidence type="ECO:0000256" key="1">
    <source>
        <dbReference type="SAM" id="MobiDB-lite"/>
    </source>
</evidence>